<evidence type="ECO:0000313" key="3">
    <source>
        <dbReference type="Proteomes" id="UP001233999"/>
    </source>
</evidence>
<comment type="caution">
    <text evidence="2">The sequence shown here is derived from an EMBL/GenBank/DDBJ whole genome shotgun (WGS) entry which is preliminary data.</text>
</comment>
<evidence type="ECO:0000259" key="1">
    <source>
        <dbReference type="Pfam" id="PF17787"/>
    </source>
</evidence>
<dbReference type="EMBL" id="JASPKZ010007286">
    <property type="protein sequence ID" value="KAJ9585299.1"/>
    <property type="molecule type" value="Genomic_DNA"/>
</dbReference>
<proteinExistence type="predicted"/>
<keyword evidence="3" id="KW-1185">Reference proteome</keyword>
<feature type="domain" description="PLC-beta PH" evidence="1">
    <location>
        <begin position="10"/>
        <end position="60"/>
    </location>
</feature>
<dbReference type="Gene3D" id="2.30.29.240">
    <property type="match status" value="1"/>
</dbReference>
<dbReference type="Proteomes" id="UP001233999">
    <property type="component" value="Unassembled WGS sequence"/>
</dbReference>
<reference evidence="2" key="1">
    <citation type="journal article" date="2023" name="IScience">
        <title>Live-bearing cockroach genome reveals convergent evolutionary mechanisms linked to viviparity in insects and beyond.</title>
        <authorList>
            <person name="Fouks B."/>
            <person name="Harrison M.C."/>
            <person name="Mikhailova A.A."/>
            <person name="Marchal E."/>
            <person name="English S."/>
            <person name="Carruthers M."/>
            <person name="Jennings E.C."/>
            <person name="Chiamaka E.L."/>
            <person name="Frigard R.A."/>
            <person name="Pippel M."/>
            <person name="Attardo G.M."/>
            <person name="Benoit J.B."/>
            <person name="Bornberg-Bauer E."/>
            <person name="Tobe S.S."/>
        </authorList>
    </citation>
    <scope>NUCLEOTIDE SEQUENCE</scope>
    <source>
        <strain evidence="2">Stay&amp;Tobe</strain>
    </source>
</reference>
<feature type="non-terminal residue" evidence="2">
    <location>
        <position position="66"/>
    </location>
</feature>
<dbReference type="Pfam" id="PF17787">
    <property type="entry name" value="PH_14"/>
    <property type="match status" value="1"/>
</dbReference>
<name>A0AAD8ED01_DIPPU</name>
<organism evidence="2 3">
    <name type="scientific">Diploptera punctata</name>
    <name type="common">Pacific beetle cockroach</name>
    <dbReference type="NCBI Taxonomy" id="6984"/>
    <lineage>
        <taxon>Eukaryota</taxon>
        <taxon>Metazoa</taxon>
        <taxon>Ecdysozoa</taxon>
        <taxon>Arthropoda</taxon>
        <taxon>Hexapoda</taxon>
        <taxon>Insecta</taxon>
        <taxon>Pterygota</taxon>
        <taxon>Neoptera</taxon>
        <taxon>Polyneoptera</taxon>
        <taxon>Dictyoptera</taxon>
        <taxon>Blattodea</taxon>
        <taxon>Blaberoidea</taxon>
        <taxon>Blaberidae</taxon>
        <taxon>Diplopterinae</taxon>
        <taxon>Diploptera</taxon>
    </lineage>
</organism>
<feature type="non-terminal residue" evidence="2">
    <location>
        <position position="1"/>
    </location>
</feature>
<dbReference type="InterPro" id="IPR037862">
    <property type="entry name" value="PLC-beta_PH"/>
</dbReference>
<protein>
    <recommendedName>
        <fullName evidence="1">PLC-beta PH domain-containing protein</fullName>
    </recommendedName>
</protein>
<evidence type="ECO:0000313" key="2">
    <source>
        <dbReference type="EMBL" id="KAJ9585299.1"/>
    </source>
</evidence>
<sequence length="66" mass="7559">LMRAPLKPVEVPKCMQDGEKFIKWDEDSGVGTPVTLRVDKNGFYLYWVDQNKEAELSKLSLLKLSC</sequence>
<accession>A0AAD8ED01</accession>
<dbReference type="SUPFAM" id="SSF50729">
    <property type="entry name" value="PH domain-like"/>
    <property type="match status" value="1"/>
</dbReference>
<reference evidence="2" key="2">
    <citation type="submission" date="2023-05" db="EMBL/GenBank/DDBJ databases">
        <authorList>
            <person name="Fouks B."/>
        </authorList>
    </citation>
    <scope>NUCLEOTIDE SEQUENCE</scope>
    <source>
        <strain evidence="2">Stay&amp;Tobe</strain>
        <tissue evidence="2">Testes</tissue>
    </source>
</reference>
<dbReference type="AlphaFoldDB" id="A0AAD8ED01"/>
<gene>
    <name evidence="2" type="ORF">L9F63_002884</name>
</gene>